<dbReference type="EMBL" id="CAIJ01000060">
    <property type="protein sequence ID" value="CCI01053.1"/>
    <property type="molecule type" value="Genomic_DNA"/>
</dbReference>
<gene>
    <name evidence="1" type="ORF">MICAC_1520007</name>
</gene>
<name>I4FZE2_MICAE</name>
<comment type="caution">
    <text evidence="1">The sequence shown here is derived from an EMBL/GenBank/DDBJ whole genome shotgun (WGS) entry which is preliminary data.</text>
</comment>
<evidence type="ECO:0000313" key="1">
    <source>
        <dbReference type="EMBL" id="CCI01053.1"/>
    </source>
</evidence>
<proteinExistence type="predicted"/>
<reference evidence="1 2" key="1">
    <citation type="submission" date="2012-04" db="EMBL/GenBank/DDBJ databases">
        <authorList>
            <person name="Genoscope - CEA"/>
        </authorList>
    </citation>
    <scope>NUCLEOTIDE SEQUENCE [LARGE SCALE GENOMIC DNA]</scope>
    <source>
        <strain evidence="1 2">9443</strain>
    </source>
</reference>
<dbReference type="AlphaFoldDB" id="I4FZE2"/>
<protein>
    <submittedName>
        <fullName evidence="1">Uncharacterized protein</fullName>
    </submittedName>
</protein>
<dbReference type="Gene3D" id="3.40.50.150">
    <property type="entry name" value="Vaccinia Virus protein VP39"/>
    <property type="match status" value="1"/>
</dbReference>
<sequence>MEQCFNILHPQGYCRIIIPRGIYTDLGTKQLREMLFSQANLTGLFCFENRQIIFECVDSRFKFVILTFEKINKLFPFLWSLCVTILRNYNVFPIKIVE</sequence>
<dbReference type="InterPro" id="IPR029063">
    <property type="entry name" value="SAM-dependent_MTases_sf"/>
</dbReference>
<dbReference type="SUPFAM" id="SSF53335">
    <property type="entry name" value="S-adenosyl-L-methionine-dependent methyltransferases"/>
    <property type="match status" value="1"/>
</dbReference>
<accession>I4FZE2</accession>
<organism evidence="1 2">
    <name type="scientific">Microcystis aeruginosa PCC 9443</name>
    <dbReference type="NCBI Taxonomy" id="1160281"/>
    <lineage>
        <taxon>Bacteria</taxon>
        <taxon>Bacillati</taxon>
        <taxon>Cyanobacteriota</taxon>
        <taxon>Cyanophyceae</taxon>
        <taxon>Oscillatoriophycideae</taxon>
        <taxon>Chroococcales</taxon>
        <taxon>Microcystaceae</taxon>
        <taxon>Microcystis</taxon>
    </lineage>
</organism>
<evidence type="ECO:0000313" key="2">
    <source>
        <dbReference type="Proteomes" id="UP000003480"/>
    </source>
</evidence>
<dbReference type="Proteomes" id="UP000003480">
    <property type="component" value="Unassembled WGS sequence"/>
</dbReference>
<dbReference type="HOGENOM" id="CLU_2330570_0_0_3"/>